<accession>A0A6F8YG31</accession>
<proteinExistence type="predicted"/>
<protein>
    <submittedName>
        <fullName evidence="1">Uncharacterized protein</fullName>
    </submittedName>
</protein>
<keyword evidence="2" id="KW-1185">Reference proteome</keyword>
<evidence type="ECO:0000313" key="1">
    <source>
        <dbReference type="EMBL" id="BCB84901.1"/>
    </source>
</evidence>
<evidence type="ECO:0000313" key="2">
    <source>
        <dbReference type="Proteomes" id="UP000503011"/>
    </source>
</evidence>
<reference evidence="1 2" key="2">
    <citation type="submission" date="2020-03" db="EMBL/GenBank/DDBJ databases">
        <authorList>
            <person name="Ichikawa N."/>
            <person name="Kimura A."/>
            <person name="Kitahashi Y."/>
            <person name="Uohara A."/>
        </authorList>
    </citation>
    <scope>NUCLEOTIDE SEQUENCE [LARGE SCALE GENOMIC DNA]</scope>
    <source>
        <strain evidence="1 2">NBRC 105367</strain>
    </source>
</reference>
<organism evidence="1 2">
    <name type="scientific">Phytohabitans suffuscus</name>
    <dbReference type="NCBI Taxonomy" id="624315"/>
    <lineage>
        <taxon>Bacteria</taxon>
        <taxon>Bacillati</taxon>
        <taxon>Actinomycetota</taxon>
        <taxon>Actinomycetes</taxon>
        <taxon>Micromonosporales</taxon>
        <taxon>Micromonosporaceae</taxon>
    </lineage>
</organism>
<dbReference type="RefSeq" id="WP_173156296.1">
    <property type="nucleotide sequence ID" value="NZ_AP022871.1"/>
</dbReference>
<name>A0A6F8YG31_9ACTN</name>
<dbReference type="EMBL" id="AP022871">
    <property type="protein sequence ID" value="BCB84901.1"/>
    <property type="molecule type" value="Genomic_DNA"/>
</dbReference>
<dbReference type="AlphaFoldDB" id="A0A6F8YG31"/>
<sequence>MDGTADWTHLLWQELKFRLMMLQATANEFENIFAKIMRSAHGESFHISRPGGPKGDFKCDGWDSATKTLYSVYAPSSAKAKSQVVKKMGGDLNGARKRWPEMRRWRFVHNDIFGLSAEVTRQLESLRSDPSNADLEILADYDPEELWRIVRSLQPADRLDLLGGPRLEAVATDPQWEAVPLRCHDYVSPAATRAAMASLSQLCNNFQNDSVLDPVCSSAMARALTAWWLQGSGPGRGESLFIGYLQFLMDRCDAFPRESQVTSLAFVMRALEICARKLEMPPEVLAESQIQGGADLPNGLGVIFEIAREEMAGESQGFLVDAVSTRRKFVSGCGQAVIHLIGVTSTGTPYPATFFMQDLIISLQRIDFNDGRL</sequence>
<dbReference type="KEGG" id="psuu:Psuf_022140"/>
<gene>
    <name evidence="1" type="ORF">Psuf_022140</name>
</gene>
<dbReference type="Proteomes" id="UP000503011">
    <property type="component" value="Chromosome"/>
</dbReference>
<reference evidence="1 2" key="1">
    <citation type="submission" date="2020-03" db="EMBL/GenBank/DDBJ databases">
        <title>Whole genome shotgun sequence of Phytohabitans suffuscus NBRC 105367.</title>
        <authorList>
            <person name="Komaki H."/>
            <person name="Tamura T."/>
        </authorList>
    </citation>
    <scope>NUCLEOTIDE SEQUENCE [LARGE SCALE GENOMIC DNA]</scope>
    <source>
        <strain evidence="1 2">NBRC 105367</strain>
    </source>
</reference>